<dbReference type="InterPro" id="IPR039429">
    <property type="entry name" value="SHMT-like_dom"/>
</dbReference>
<dbReference type="SUPFAM" id="SSF53383">
    <property type="entry name" value="PLP-dependent transferases"/>
    <property type="match status" value="1"/>
</dbReference>
<reference evidence="10" key="1">
    <citation type="submission" date="2022-06" db="EMBL/GenBank/DDBJ databases">
        <authorList>
            <person name="Berger JAMES D."/>
            <person name="Berger JAMES D."/>
        </authorList>
    </citation>
    <scope>NUCLEOTIDE SEQUENCE [LARGE SCALE GENOMIC DNA]</scope>
</reference>
<dbReference type="GO" id="GO:0005739">
    <property type="term" value="C:mitochondrion"/>
    <property type="evidence" value="ECO:0007669"/>
    <property type="project" value="TreeGrafter"/>
</dbReference>
<dbReference type="PANTHER" id="PTHR11680:SF28">
    <property type="entry name" value="SERINE HYDROXYMETHYLTRANSFERASE, MITOCHONDRIAL"/>
    <property type="match status" value="1"/>
</dbReference>
<evidence type="ECO:0000256" key="5">
    <source>
        <dbReference type="ARBA" id="ARBA00022679"/>
    </source>
</evidence>
<keyword evidence="4 8" id="KW-0554">One-carbon metabolism</keyword>
<dbReference type="InterPro" id="IPR049943">
    <property type="entry name" value="Ser_HO-MeTrfase-like"/>
</dbReference>
<organism evidence="10 11">
    <name type="scientific">Trichobilharzia regenti</name>
    <name type="common">Nasal bird schistosome</name>
    <dbReference type="NCBI Taxonomy" id="157069"/>
    <lineage>
        <taxon>Eukaryota</taxon>
        <taxon>Metazoa</taxon>
        <taxon>Spiralia</taxon>
        <taxon>Lophotrochozoa</taxon>
        <taxon>Platyhelminthes</taxon>
        <taxon>Trematoda</taxon>
        <taxon>Digenea</taxon>
        <taxon>Strigeidida</taxon>
        <taxon>Schistosomatoidea</taxon>
        <taxon>Schistosomatidae</taxon>
        <taxon>Trichobilharzia</taxon>
    </lineage>
</organism>
<evidence type="ECO:0000313" key="10">
    <source>
        <dbReference type="Proteomes" id="UP000050795"/>
    </source>
</evidence>
<evidence type="ECO:0000256" key="3">
    <source>
        <dbReference type="ARBA" id="ARBA00006376"/>
    </source>
</evidence>
<comment type="pathway">
    <text evidence="2 8">One-carbon metabolism; tetrahydrofolate interconversion.</text>
</comment>
<dbReference type="Pfam" id="PF00464">
    <property type="entry name" value="SHMT"/>
    <property type="match status" value="1"/>
</dbReference>
<dbReference type="InterPro" id="IPR019798">
    <property type="entry name" value="Ser_HO-MeTrfase_PLP_BS"/>
</dbReference>
<accession>A0AA85JZT6</accession>
<evidence type="ECO:0000256" key="8">
    <source>
        <dbReference type="RuleBase" id="RU000585"/>
    </source>
</evidence>
<dbReference type="EC" id="2.1.2.1" evidence="8"/>
<evidence type="ECO:0000256" key="1">
    <source>
        <dbReference type="ARBA" id="ARBA00001933"/>
    </source>
</evidence>
<dbReference type="InterPro" id="IPR015424">
    <property type="entry name" value="PyrdxlP-dep_Trfase"/>
</dbReference>
<evidence type="ECO:0000256" key="4">
    <source>
        <dbReference type="ARBA" id="ARBA00022563"/>
    </source>
</evidence>
<dbReference type="GO" id="GO:0035999">
    <property type="term" value="P:tetrahydrofolate interconversion"/>
    <property type="evidence" value="ECO:0007669"/>
    <property type="project" value="InterPro"/>
</dbReference>
<keyword evidence="6 7" id="KW-0663">Pyridoxal phosphate</keyword>
<dbReference type="NCBIfam" id="NF000586">
    <property type="entry name" value="PRK00011.1"/>
    <property type="match status" value="1"/>
</dbReference>
<comment type="catalytic activity">
    <reaction evidence="8">
        <text>(6R)-5,10-methylene-5,6,7,8-tetrahydrofolate + glycine + H2O = (6S)-5,6,7,8-tetrahydrofolate + L-serine</text>
        <dbReference type="Rhea" id="RHEA:15481"/>
        <dbReference type="ChEBI" id="CHEBI:15377"/>
        <dbReference type="ChEBI" id="CHEBI:15636"/>
        <dbReference type="ChEBI" id="CHEBI:33384"/>
        <dbReference type="ChEBI" id="CHEBI:57305"/>
        <dbReference type="ChEBI" id="CHEBI:57453"/>
        <dbReference type="EC" id="2.1.2.1"/>
    </reaction>
</comment>
<protein>
    <recommendedName>
        <fullName evidence="8">Serine hydroxymethyltransferase</fullName>
        <ecNumber evidence="8">2.1.2.1</ecNumber>
    </recommendedName>
</protein>
<evidence type="ECO:0000313" key="11">
    <source>
        <dbReference type="WBParaSite" id="TREG1_52010.1"/>
    </source>
</evidence>
<comment type="cofactor">
    <cofactor evidence="1 7 8">
        <name>pyridoxal 5'-phosphate</name>
        <dbReference type="ChEBI" id="CHEBI:597326"/>
    </cofactor>
</comment>
<evidence type="ECO:0000259" key="9">
    <source>
        <dbReference type="Pfam" id="PF00464"/>
    </source>
</evidence>
<name>A0AA85JZT6_TRIRE</name>
<dbReference type="GO" id="GO:0004372">
    <property type="term" value="F:glycine hydroxymethyltransferase activity"/>
    <property type="evidence" value="ECO:0007669"/>
    <property type="project" value="UniProtKB-EC"/>
</dbReference>
<evidence type="ECO:0000256" key="6">
    <source>
        <dbReference type="ARBA" id="ARBA00022898"/>
    </source>
</evidence>
<sequence>MFNTVTNSSRKCMESLYRTRVLKTLTNSNVISYRTQMSFSSVADKEESSTFLPTSNQLLKDTDPEMWELINAEKQRQMSYLELVASENFTSRAVLECSGSCLTNKYAEGYPNQRLPRGVSVIDKIEQLTQKRLLELFKLKPINKSLDEADWGVNVQVFSGSPANMAVYTALLKPNDRIMGLRYIDGGHPTHGFFNNHKNLSAASIYFNTIPYSLNPETEYIDYDMLERDAKLINPKLMIAGICTYPRLLDYEKFRKICDSVGAILLADMAHISGLVAAETLPSPFMHADVVSSTTHKTLRGPRSGLIFYRRKPRSTKQHQCAYQTIPVEEYEKRINEAVFPGLQSGPHENTIAGVGSMAKEAATDNFRRYAQQVLSNSQTLAQCLLSKGIALVTGGTDIHFVVVDLSKSPSQRGLGRGDASLVQIIADMVGISLSAVCVPSDENISRPSGLRIGTPALTSRGFLNKDFENVANLIEEVLKLTSDAKRVTDDIQKSHWPSKKVHI</sequence>
<dbReference type="PIRSF" id="PIRSF000412">
    <property type="entry name" value="SHMT"/>
    <property type="match status" value="1"/>
</dbReference>
<dbReference type="InterPro" id="IPR015421">
    <property type="entry name" value="PyrdxlP-dep_Trfase_major"/>
</dbReference>
<keyword evidence="10" id="KW-1185">Reference proteome</keyword>
<feature type="modified residue" description="N6-(pyridoxal phosphate)lysine" evidence="7">
    <location>
        <position position="297"/>
    </location>
</feature>
<dbReference type="GO" id="GO:0019264">
    <property type="term" value="P:glycine biosynthetic process from serine"/>
    <property type="evidence" value="ECO:0007669"/>
    <property type="project" value="InterPro"/>
</dbReference>
<dbReference type="AlphaFoldDB" id="A0AA85JZT6"/>
<dbReference type="WBParaSite" id="TREG1_52010.1">
    <property type="protein sequence ID" value="TREG1_52010.1"/>
    <property type="gene ID" value="TREG1_52010"/>
</dbReference>
<keyword evidence="5 8" id="KW-0808">Transferase</keyword>
<dbReference type="HAMAP" id="MF_00051">
    <property type="entry name" value="SHMT"/>
    <property type="match status" value="1"/>
</dbReference>
<dbReference type="PANTHER" id="PTHR11680">
    <property type="entry name" value="SERINE HYDROXYMETHYLTRANSFERASE"/>
    <property type="match status" value="1"/>
</dbReference>
<feature type="domain" description="Serine hydroxymethyltransferase-like" evidence="9">
    <location>
        <begin position="59"/>
        <end position="475"/>
    </location>
</feature>
<proteinExistence type="inferred from homology"/>
<evidence type="ECO:0000256" key="7">
    <source>
        <dbReference type="PIRSR" id="PIRSR000412-50"/>
    </source>
</evidence>
<dbReference type="InterPro" id="IPR015422">
    <property type="entry name" value="PyrdxlP-dep_Trfase_small"/>
</dbReference>
<comment type="similarity">
    <text evidence="3 8">Belongs to the SHMT family.</text>
</comment>
<reference evidence="11" key="2">
    <citation type="submission" date="2023-11" db="UniProtKB">
        <authorList>
            <consortium name="WormBaseParasite"/>
        </authorList>
    </citation>
    <scope>IDENTIFICATION</scope>
</reference>
<dbReference type="GO" id="GO:0030170">
    <property type="term" value="F:pyridoxal phosphate binding"/>
    <property type="evidence" value="ECO:0007669"/>
    <property type="project" value="InterPro"/>
</dbReference>
<dbReference type="PROSITE" id="PS00096">
    <property type="entry name" value="SHMT"/>
    <property type="match status" value="1"/>
</dbReference>
<evidence type="ECO:0000256" key="2">
    <source>
        <dbReference type="ARBA" id="ARBA00004777"/>
    </source>
</evidence>
<comment type="function">
    <text evidence="8">Interconversion of serine and glycine.</text>
</comment>
<dbReference type="Proteomes" id="UP000050795">
    <property type="component" value="Unassembled WGS sequence"/>
</dbReference>
<dbReference type="InterPro" id="IPR001085">
    <property type="entry name" value="Ser_HO-MeTrfase"/>
</dbReference>
<dbReference type="Gene3D" id="3.90.1150.10">
    <property type="entry name" value="Aspartate Aminotransferase, domain 1"/>
    <property type="match status" value="1"/>
</dbReference>
<dbReference type="CDD" id="cd00378">
    <property type="entry name" value="SHMT"/>
    <property type="match status" value="1"/>
</dbReference>
<dbReference type="Gene3D" id="3.40.640.10">
    <property type="entry name" value="Type I PLP-dependent aspartate aminotransferase-like (Major domain)"/>
    <property type="match status" value="1"/>
</dbReference>